<dbReference type="Proteomes" id="UP000652761">
    <property type="component" value="Unassembled WGS sequence"/>
</dbReference>
<organism evidence="1 2">
    <name type="scientific">Colocasia esculenta</name>
    <name type="common">Wild taro</name>
    <name type="synonym">Arum esculentum</name>
    <dbReference type="NCBI Taxonomy" id="4460"/>
    <lineage>
        <taxon>Eukaryota</taxon>
        <taxon>Viridiplantae</taxon>
        <taxon>Streptophyta</taxon>
        <taxon>Embryophyta</taxon>
        <taxon>Tracheophyta</taxon>
        <taxon>Spermatophyta</taxon>
        <taxon>Magnoliopsida</taxon>
        <taxon>Liliopsida</taxon>
        <taxon>Araceae</taxon>
        <taxon>Aroideae</taxon>
        <taxon>Colocasieae</taxon>
        <taxon>Colocasia</taxon>
    </lineage>
</organism>
<dbReference type="AlphaFoldDB" id="A0A843VBK2"/>
<comment type="caution">
    <text evidence="1">The sequence shown here is derived from an EMBL/GenBank/DDBJ whole genome shotgun (WGS) entry which is preliminary data.</text>
</comment>
<keyword evidence="2" id="KW-1185">Reference proteome</keyword>
<proteinExistence type="predicted"/>
<name>A0A843VBK2_COLES</name>
<gene>
    <name evidence="1" type="ORF">Taro_025196</name>
</gene>
<evidence type="ECO:0000313" key="2">
    <source>
        <dbReference type="Proteomes" id="UP000652761"/>
    </source>
</evidence>
<evidence type="ECO:0000313" key="1">
    <source>
        <dbReference type="EMBL" id="MQL92566.1"/>
    </source>
</evidence>
<dbReference type="EMBL" id="NMUH01001459">
    <property type="protein sequence ID" value="MQL92566.1"/>
    <property type="molecule type" value="Genomic_DNA"/>
</dbReference>
<reference evidence="1" key="1">
    <citation type="submission" date="2017-07" db="EMBL/GenBank/DDBJ databases">
        <title>Taro Niue Genome Assembly and Annotation.</title>
        <authorList>
            <person name="Atibalentja N."/>
            <person name="Keating K."/>
            <person name="Fields C.J."/>
        </authorList>
    </citation>
    <scope>NUCLEOTIDE SEQUENCE</scope>
    <source>
        <strain evidence="1">Niue_2</strain>
        <tissue evidence="1">Leaf</tissue>
    </source>
</reference>
<sequence length="85" mass="9430">MSRWKCGGLCRCDFQPEPRQAGWFSCCARAARRDLDRYEECLRGSNLFLGVESHPKIPAGAIDGVLHCTGKSDDDPTLTNENGLE</sequence>
<accession>A0A843VBK2</accession>
<protein>
    <submittedName>
        <fullName evidence="1">Uncharacterized protein</fullName>
    </submittedName>
</protein>